<feature type="transmembrane region" description="Helical" evidence="1">
    <location>
        <begin position="12"/>
        <end position="33"/>
    </location>
</feature>
<dbReference type="Proteomes" id="UP000766698">
    <property type="component" value="Unassembled WGS sequence"/>
</dbReference>
<keyword evidence="1" id="KW-0812">Transmembrane</keyword>
<sequence>MTSRSTANDNPATLYGPVSLFFGLVAFAGVMAYGFFSAFFALVAGGLGAALGGLGFASGYRQIQCAVGLATGLASLLYLFAFALTPHLY</sequence>
<protein>
    <recommendedName>
        <fullName evidence="4">DUF4190 domain-containing protein</fullName>
    </recommendedName>
</protein>
<gene>
    <name evidence="2" type="ORF">GL263_24095</name>
</gene>
<keyword evidence="1" id="KW-1133">Transmembrane helix</keyword>
<reference evidence="3" key="1">
    <citation type="journal article" date="2020" name="Syst. Appl. Microbiol.">
        <title>Streptomyces alkaliterrae sp. nov., isolated from an alkaline soil, and emended descriptions of Streptomyces alkaliphilus, Streptomyces calidiresistens and Streptomyces durbertensis.</title>
        <authorList>
            <person name="Swiecimska M."/>
            <person name="Golinska P."/>
            <person name="Nouioui I."/>
            <person name="Wypij M."/>
            <person name="Rai M."/>
            <person name="Sangal V."/>
            <person name="Goodfellow M."/>
        </authorList>
    </citation>
    <scope>NUCLEOTIDE SEQUENCE [LARGE SCALE GENOMIC DNA]</scope>
    <source>
        <strain evidence="3">DSM 104538</strain>
    </source>
</reference>
<name>A0ABR6EMP7_9ACTN</name>
<keyword evidence="3" id="KW-1185">Reference proteome</keyword>
<proteinExistence type="predicted"/>
<evidence type="ECO:0000313" key="2">
    <source>
        <dbReference type="EMBL" id="MBB1246606.1"/>
    </source>
</evidence>
<evidence type="ECO:0008006" key="4">
    <source>
        <dbReference type="Google" id="ProtNLM"/>
    </source>
</evidence>
<comment type="caution">
    <text evidence="2">The sequence shown here is derived from an EMBL/GenBank/DDBJ whole genome shotgun (WGS) entry which is preliminary data.</text>
</comment>
<keyword evidence="1" id="KW-0472">Membrane</keyword>
<dbReference type="EMBL" id="WMLF01000546">
    <property type="protein sequence ID" value="MBB1246606.1"/>
    <property type="molecule type" value="Genomic_DNA"/>
</dbReference>
<feature type="transmembrane region" description="Helical" evidence="1">
    <location>
        <begin position="65"/>
        <end position="84"/>
    </location>
</feature>
<feature type="transmembrane region" description="Helical" evidence="1">
    <location>
        <begin position="39"/>
        <end position="58"/>
    </location>
</feature>
<dbReference type="RefSeq" id="WP_182857851.1">
    <property type="nucleotide sequence ID" value="NZ_WMLF01000546.1"/>
</dbReference>
<evidence type="ECO:0000256" key="1">
    <source>
        <dbReference type="SAM" id="Phobius"/>
    </source>
</evidence>
<organism evidence="2 3">
    <name type="scientific">Streptomyces durbertensis</name>
    <dbReference type="NCBI Taxonomy" id="2448886"/>
    <lineage>
        <taxon>Bacteria</taxon>
        <taxon>Bacillati</taxon>
        <taxon>Actinomycetota</taxon>
        <taxon>Actinomycetes</taxon>
        <taxon>Kitasatosporales</taxon>
        <taxon>Streptomycetaceae</taxon>
        <taxon>Streptomyces</taxon>
    </lineage>
</organism>
<evidence type="ECO:0000313" key="3">
    <source>
        <dbReference type="Proteomes" id="UP000766698"/>
    </source>
</evidence>
<accession>A0ABR6EMP7</accession>